<dbReference type="InterPro" id="IPR027417">
    <property type="entry name" value="P-loop_NTPase"/>
</dbReference>
<dbReference type="PANTHER" id="PTHR11017">
    <property type="entry name" value="LEUCINE-RICH REPEAT-CONTAINING PROTEIN"/>
    <property type="match status" value="1"/>
</dbReference>
<dbReference type="Proteomes" id="UP001280121">
    <property type="component" value="Unassembled WGS sequence"/>
</dbReference>
<dbReference type="SUPFAM" id="SSF52540">
    <property type="entry name" value="P-loop containing nucleoside triphosphate hydrolases"/>
    <property type="match status" value="1"/>
</dbReference>
<dbReference type="PANTHER" id="PTHR11017:SF570">
    <property type="entry name" value="DISEASE RESISTANCE PROTEIN (TIR-NBS CLASS)-RELATED"/>
    <property type="match status" value="1"/>
</dbReference>
<organism evidence="2 3">
    <name type="scientific">Dipteronia dyeriana</name>
    <dbReference type="NCBI Taxonomy" id="168575"/>
    <lineage>
        <taxon>Eukaryota</taxon>
        <taxon>Viridiplantae</taxon>
        <taxon>Streptophyta</taxon>
        <taxon>Embryophyta</taxon>
        <taxon>Tracheophyta</taxon>
        <taxon>Spermatophyta</taxon>
        <taxon>Magnoliopsida</taxon>
        <taxon>eudicotyledons</taxon>
        <taxon>Gunneridae</taxon>
        <taxon>Pentapetalae</taxon>
        <taxon>rosids</taxon>
        <taxon>malvids</taxon>
        <taxon>Sapindales</taxon>
        <taxon>Sapindaceae</taxon>
        <taxon>Hippocastanoideae</taxon>
        <taxon>Acereae</taxon>
        <taxon>Dipteronia</taxon>
    </lineage>
</organism>
<feature type="domain" description="NB-ARC" evidence="1">
    <location>
        <begin position="20"/>
        <end position="120"/>
    </location>
</feature>
<gene>
    <name evidence="2" type="ORF">Ddye_029876</name>
</gene>
<dbReference type="GO" id="GO:0006952">
    <property type="term" value="P:defense response"/>
    <property type="evidence" value="ECO:0007669"/>
    <property type="project" value="InterPro"/>
</dbReference>
<dbReference type="EMBL" id="JANJYI010000009">
    <property type="protein sequence ID" value="KAK2635084.1"/>
    <property type="molecule type" value="Genomic_DNA"/>
</dbReference>
<proteinExistence type="predicted"/>
<protein>
    <recommendedName>
        <fullName evidence="1">NB-ARC domain-containing protein</fullName>
    </recommendedName>
</protein>
<dbReference type="AlphaFoldDB" id="A0AAD9WKZ4"/>
<dbReference type="Gene3D" id="3.40.50.300">
    <property type="entry name" value="P-loop containing nucleotide triphosphate hydrolases"/>
    <property type="match status" value="1"/>
</dbReference>
<keyword evidence="3" id="KW-1185">Reference proteome</keyword>
<accession>A0AAD9WKZ4</accession>
<evidence type="ECO:0000313" key="2">
    <source>
        <dbReference type="EMBL" id="KAK2635084.1"/>
    </source>
</evidence>
<dbReference type="GO" id="GO:0043531">
    <property type="term" value="F:ADP binding"/>
    <property type="evidence" value="ECO:0007669"/>
    <property type="project" value="InterPro"/>
</dbReference>
<dbReference type="InterPro" id="IPR044974">
    <property type="entry name" value="Disease_R_plants"/>
</dbReference>
<reference evidence="2" key="1">
    <citation type="journal article" date="2023" name="Plant J.">
        <title>Genome sequences and population genomics provide insights into the demographic history, inbreeding, and mutation load of two 'living fossil' tree species of Dipteronia.</title>
        <authorList>
            <person name="Feng Y."/>
            <person name="Comes H.P."/>
            <person name="Chen J."/>
            <person name="Zhu S."/>
            <person name="Lu R."/>
            <person name="Zhang X."/>
            <person name="Li P."/>
            <person name="Qiu J."/>
            <person name="Olsen K.M."/>
            <person name="Qiu Y."/>
        </authorList>
    </citation>
    <scope>NUCLEOTIDE SEQUENCE</scope>
    <source>
        <strain evidence="2">KIB01</strain>
    </source>
</reference>
<dbReference type="Pfam" id="PF00931">
    <property type="entry name" value="NB-ARC"/>
    <property type="match status" value="1"/>
</dbReference>
<sequence>MCPSGNNQDLVGIYSRIKQIESLLRREDVRIVGIWGIGGIGKTTLAEVVYYDICRDFEGSCFVHSIREASAEQSNGLSRLRQGLVSTLLGDENVYVGTFTKRRLGRKKLVIIFDDVTDFRQVEFLIGDPDCLSSGS</sequence>
<evidence type="ECO:0000259" key="1">
    <source>
        <dbReference type="Pfam" id="PF00931"/>
    </source>
</evidence>
<evidence type="ECO:0000313" key="3">
    <source>
        <dbReference type="Proteomes" id="UP001280121"/>
    </source>
</evidence>
<dbReference type="PRINTS" id="PR00364">
    <property type="entry name" value="DISEASERSIST"/>
</dbReference>
<dbReference type="InterPro" id="IPR002182">
    <property type="entry name" value="NB-ARC"/>
</dbReference>
<comment type="caution">
    <text evidence="2">The sequence shown here is derived from an EMBL/GenBank/DDBJ whole genome shotgun (WGS) entry which is preliminary data.</text>
</comment>
<name>A0AAD9WKZ4_9ROSI</name>